<dbReference type="RefSeq" id="WP_252932559.1">
    <property type="nucleotide sequence ID" value="NZ_CP095407.1"/>
</dbReference>
<evidence type="ECO:0000313" key="1">
    <source>
        <dbReference type="EMBL" id="USU94152.1"/>
    </source>
</evidence>
<dbReference type="Proteomes" id="UP001055514">
    <property type="component" value="Chromosome"/>
</dbReference>
<accession>A0AAE9SA83</accession>
<evidence type="ECO:0008006" key="3">
    <source>
        <dbReference type="Google" id="ProtNLM"/>
    </source>
</evidence>
<reference evidence="1" key="1">
    <citation type="submission" date="2022-04" db="EMBL/GenBank/DDBJ databases">
        <title>Emergence of ST220 Acinetobacter pittii strain in bloodstream infection, which co-producing chromosomal NDM-1 and OXA-820 carbapenemases.</title>
        <authorList>
            <person name="Tian C."/>
            <person name="Xing M."/>
            <person name="Fu L."/>
            <person name="Xia D."/>
        </authorList>
    </citation>
    <scope>NUCLEOTIDE SEQUENCE</scope>
    <source>
        <strain evidence="1">TCM</strain>
    </source>
</reference>
<protein>
    <recommendedName>
        <fullName evidence="3">NinB family protein</fullName>
    </recommendedName>
</protein>
<proteinExistence type="predicted"/>
<organism evidence="1 2">
    <name type="scientific">Acinetobacter pittii</name>
    <name type="common">Acinetobacter genomosp. 3</name>
    <dbReference type="NCBI Taxonomy" id="48296"/>
    <lineage>
        <taxon>Bacteria</taxon>
        <taxon>Pseudomonadati</taxon>
        <taxon>Pseudomonadota</taxon>
        <taxon>Gammaproteobacteria</taxon>
        <taxon>Moraxellales</taxon>
        <taxon>Moraxellaceae</taxon>
        <taxon>Acinetobacter</taxon>
        <taxon>Acinetobacter calcoaceticus/baumannii complex</taxon>
    </lineage>
</organism>
<gene>
    <name evidence="1" type="ORF">MWH18_17740</name>
</gene>
<dbReference type="Gene3D" id="1.10.3790.10">
    <property type="entry name" value="NinB"/>
    <property type="match status" value="1"/>
</dbReference>
<sequence>MEPATFPITSFSGVVQVINYLNTHHSNAIAEGAPLIVRINQKADDRSAAQNRLYWAWLEQIRLKTGNSSDDLHLFFKKKFLSRIYVEGRQDTAEKYRALQNFKDVIQAFDGPKRQQLEKDYQQLVHTFIKDHLQSRKATIKEFTKYLDKINIYAHRDLGIKLTIPDDLKWCYQNDQ</sequence>
<dbReference type="AlphaFoldDB" id="A0AAE9SA83"/>
<dbReference type="EMBL" id="CP095407">
    <property type="protein sequence ID" value="USU94152.1"/>
    <property type="molecule type" value="Genomic_DNA"/>
</dbReference>
<name>A0AAE9SA83_ACIPI</name>
<evidence type="ECO:0000313" key="2">
    <source>
        <dbReference type="Proteomes" id="UP001055514"/>
    </source>
</evidence>
<dbReference type="InterPro" id="IPR036619">
    <property type="entry name" value="NinB_sf"/>
</dbReference>